<dbReference type="Proteomes" id="UP000703661">
    <property type="component" value="Unassembled WGS sequence"/>
</dbReference>
<reference evidence="2" key="1">
    <citation type="journal article" date="2020" name="Fungal Divers.">
        <title>Resolving the Mortierellaceae phylogeny through synthesis of multi-gene phylogenetics and phylogenomics.</title>
        <authorList>
            <person name="Vandepol N."/>
            <person name="Liber J."/>
            <person name="Desiro A."/>
            <person name="Na H."/>
            <person name="Kennedy M."/>
            <person name="Barry K."/>
            <person name="Grigoriev I.V."/>
            <person name="Miller A.N."/>
            <person name="O'Donnell K."/>
            <person name="Stajich J.E."/>
            <person name="Bonito G."/>
        </authorList>
    </citation>
    <scope>NUCLEOTIDE SEQUENCE</scope>
    <source>
        <strain evidence="2">NRRL 2769</strain>
    </source>
</reference>
<dbReference type="InterPro" id="IPR032675">
    <property type="entry name" value="LRR_dom_sf"/>
</dbReference>
<dbReference type="Gene3D" id="3.80.10.10">
    <property type="entry name" value="Ribonuclease Inhibitor"/>
    <property type="match status" value="1"/>
</dbReference>
<evidence type="ECO:0000256" key="1">
    <source>
        <dbReference type="SAM" id="MobiDB-lite"/>
    </source>
</evidence>
<evidence type="ECO:0000313" key="2">
    <source>
        <dbReference type="EMBL" id="KAG0022355.1"/>
    </source>
</evidence>
<sequence length="495" mass="55965">MRFPLVINPKTASSSNLHPSFPPHLITSLRLDTIDQLSPLFVDIIQNCHRISSLEVLDFGLDVGFLEEALLLCPAHLKRLAVRSDGFVVMESMVEVVLGSNVATQIQTLSLDIGDIGLEETHSLPWSSFRSILDTCTSLSSISLGNVRVMDVPEYLEETNALHATTVTFPNITSLTLRQCDISGIGRVRLLRMFPNLRNLELVCRDAVFDIENTNANNDSNNAAKGSIESNIKSGNSNDGTEPIPGSEAGVEDHLLCVNLRRVSVRCTNTRSQVDQDGLYRFLIHLPSLETLELMGLGTDSRTLLRIAQEWTRRGVRLRHLHLDFSRRKVLDEGLEMVLRQGCCSKLEILDAWCGPSLLFKFWNQETMQSELPFLETLKGFHLRKDYEALDNQHELEHIMNLTLRQMPKLVDLTIAAKLNDYSVFQGMGREPEVPLPPPDTPMTGIDWSRERPFLQTLAIGFSSDFYSNRMSETPRQVGRRFRFLEDFRFVVNVL</sequence>
<feature type="compositionally biased region" description="Polar residues" evidence="1">
    <location>
        <begin position="228"/>
        <end position="240"/>
    </location>
</feature>
<gene>
    <name evidence="2" type="ORF">BGZ80_000432</name>
</gene>
<dbReference type="AlphaFoldDB" id="A0A9P6T3L3"/>
<dbReference type="EMBL" id="JAAAID010000109">
    <property type="protein sequence ID" value="KAG0022355.1"/>
    <property type="molecule type" value="Genomic_DNA"/>
</dbReference>
<organism evidence="2 3">
    <name type="scientific">Entomortierella chlamydospora</name>
    <dbReference type="NCBI Taxonomy" id="101097"/>
    <lineage>
        <taxon>Eukaryota</taxon>
        <taxon>Fungi</taxon>
        <taxon>Fungi incertae sedis</taxon>
        <taxon>Mucoromycota</taxon>
        <taxon>Mortierellomycotina</taxon>
        <taxon>Mortierellomycetes</taxon>
        <taxon>Mortierellales</taxon>
        <taxon>Mortierellaceae</taxon>
        <taxon>Entomortierella</taxon>
    </lineage>
</organism>
<name>A0A9P6T3L3_9FUNG</name>
<feature type="compositionally biased region" description="Low complexity" evidence="1">
    <location>
        <begin position="215"/>
        <end position="224"/>
    </location>
</feature>
<evidence type="ECO:0000313" key="3">
    <source>
        <dbReference type="Proteomes" id="UP000703661"/>
    </source>
</evidence>
<comment type="caution">
    <text evidence="2">The sequence shown here is derived from an EMBL/GenBank/DDBJ whole genome shotgun (WGS) entry which is preliminary data.</text>
</comment>
<keyword evidence="3" id="KW-1185">Reference proteome</keyword>
<protein>
    <submittedName>
        <fullName evidence="2">Uncharacterized protein</fullName>
    </submittedName>
</protein>
<dbReference type="SUPFAM" id="SSF52047">
    <property type="entry name" value="RNI-like"/>
    <property type="match status" value="1"/>
</dbReference>
<accession>A0A9P6T3L3</accession>
<feature type="region of interest" description="Disordered" evidence="1">
    <location>
        <begin position="215"/>
        <end position="247"/>
    </location>
</feature>
<proteinExistence type="predicted"/>